<reference evidence="2 3" key="1">
    <citation type="submission" date="2023-12" db="EMBL/GenBank/DDBJ databases">
        <title>Whole genome sequencing of Paenibacillus phoenicis isolated from the Phoenix Mars Lander spacecraft assembly facility.</title>
        <authorList>
            <person name="Garcia A."/>
            <person name="Venkateswaran K."/>
        </authorList>
    </citation>
    <scope>NUCLEOTIDE SEQUENCE [LARGE SCALE GENOMIC DNA]</scope>
    <source>
        <strain evidence="2 3">3PO2SA</strain>
    </source>
</reference>
<dbReference type="Pfam" id="PF04341">
    <property type="entry name" value="DUF485"/>
    <property type="match status" value="1"/>
</dbReference>
<name>A0ABU5PRX3_9BACL</name>
<keyword evidence="1" id="KW-1133">Transmembrane helix</keyword>
<dbReference type="PANTHER" id="PTHR38441">
    <property type="entry name" value="INTEGRAL MEMBRANE PROTEIN-RELATED"/>
    <property type="match status" value="1"/>
</dbReference>
<evidence type="ECO:0000313" key="2">
    <source>
        <dbReference type="EMBL" id="MEA3572577.1"/>
    </source>
</evidence>
<dbReference type="Proteomes" id="UP001292216">
    <property type="component" value="Unassembled WGS sequence"/>
</dbReference>
<keyword evidence="1" id="KW-0472">Membrane</keyword>
<gene>
    <name evidence="2" type="ORF">U9M73_21855</name>
</gene>
<accession>A0ABU5PRX3</accession>
<feature type="transmembrane region" description="Helical" evidence="1">
    <location>
        <begin position="39"/>
        <end position="60"/>
    </location>
</feature>
<proteinExistence type="predicted"/>
<evidence type="ECO:0000313" key="3">
    <source>
        <dbReference type="Proteomes" id="UP001292216"/>
    </source>
</evidence>
<comment type="caution">
    <text evidence="2">The sequence shown here is derived from an EMBL/GenBank/DDBJ whole genome shotgun (WGS) entry which is preliminary data.</text>
</comment>
<dbReference type="EMBL" id="JAYERP010000003">
    <property type="protein sequence ID" value="MEA3572577.1"/>
    <property type="molecule type" value="Genomic_DNA"/>
</dbReference>
<evidence type="ECO:0000256" key="1">
    <source>
        <dbReference type="SAM" id="Phobius"/>
    </source>
</evidence>
<sequence length="113" mass="12931">MAAKVAKGAKAAKAAKGKSYTEVWHSAKFKTLISRKKRFIIPSTVFFLLFYFALPIMTSYSEVLNQPAIGPISWAWLFAFAQFIMTWALCILYSRVARRFDRLADEIRREMGA</sequence>
<dbReference type="PANTHER" id="PTHR38441:SF1">
    <property type="entry name" value="MEMBRANE PROTEIN"/>
    <property type="match status" value="1"/>
</dbReference>
<keyword evidence="3" id="KW-1185">Reference proteome</keyword>
<keyword evidence="1" id="KW-0812">Transmembrane</keyword>
<feature type="transmembrane region" description="Helical" evidence="1">
    <location>
        <begin position="72"/>
        <end position="93"/>
    </location>
</feature>
<dbReference type="RefSeq" id="WP_009224569.1">
    <property type="nucleotide sequence ID" value="NZ_CBCSKM010000030.1"/>
</dbReference>
<organism evidence="2 3">
    <name type="scientific">Paenibacillus phoenicis</name>
    <dbReference type="NCBI Taxonomy" id="554117"/>
    <lineage>
        <taxon>Bacteria</taxon>
        <taxon>Bacillati</taxon>
        <taxon>Bacillota</taxon>
        <taxon>Bacilli</taxon>
        <taxon>Bacillales</taxon>
        <taxon>Paenibacillaceae</taxon>
        <taxon>Paenibacillus</taxon>
    </lineage>
</organism>
<protein>
    <submittedName>
        <fullName evidence="2">DUF485 domain-containing protein</fullName>
    </submittedName>
</protein>
<dbReference type="InterPro" id="IPR007436">
    <property type="entry name" value="DUF485"/>
</dbReference>